<dbReference type="PaxDb" id="589924-Ferp_1101"/>
<dbReference type="Pfam" id="PF00696">
    <property type="entry name" value="AA_kinase"/>
    <property type="match status" value="1"/>
</dbReference>
<evidence type="ECO:0000256" key="8">
    <source>
        <dbReference type="ARBA" id="ARBA00022741"/>
    </source>
</evidence>
<dbReference type="GO" id="GO:0005737">
    <property type="term" value="C:cytoplasm"/>
    <property type="evidence" value="ECO:0007669"/>
    <property type="project" value="UniProtKB-SubCell"/>
</dbReference>
<dbReference type="InterPro" id="IPR036393">
    <property type="entry name" value="AceGlu_kinase-like_sf"/>
</dbReference>
<dbReference type="PANTHER" id="PTHR42833">
    <property type="entry name" value="URIDYLATE KINASE"/>
    <property type="match status" value="1"/>
</dbReference>
<dbReference type="PANTHER" id="PTHR42833:SF4">
    <property type="entry name" value="URIDYLATE KINASE PUMPKIN, CHLOROPLASTIC"/>
    <property type="match status" value="1"/>
</dbReference>
<dbReference type="eggNOG" id="arCOG00858">
    <property type="taxonomic scope" value="Archaea"/>
</dbReference>
<dbReference type="GO" id="GO:0005524">
    <property type="term" value="F:ATP binding"/>
    <property type="evidence" value="ECO:0007669"/>
    <property type="project" value="UniProtKB-KW"/>
</dbReference>
<protein>
    <recommendedName>
        <fullName evidence="5">Uridylate kinase</fullName>
        <ecNumber evidence="4">2.7.4.22</ecNumber>
    </recommendedName>
    <alternativeName>
        <fullName evidence="12">Uridine monophosphate kinase</fullName>
    </alternativeName>
</protein>
<keyword evidence="6" id="KW-0963">Cytoplasm</keyword>
<dbReference type="EMBL" id="CP001899">
    <property type="protein sequence ID" value="ADC65260.1"/>
    <property type="molecule type" value="Genomic_DNA"/>
</dbReference>
<evidence type="ECO:0000256" key="13">
    <source>
        <dbReference type="ARBA" id="ARBA00047767"/>
    </source>
</evidence>
<dbReference type="UniPathway" id="UPA00159">
    <property type="reaction ID" value="UER00275"/>
</dbReference>
<evidence type="ECO:0000256" key="5">
    <source>
        <dbReference type="ARBA" id="ARBA00016403"/>
    </source>
</evidence>
<dbReference type="HOGENOM" id="CLU_079546_0_0_2"/>
<dbReference type="EC" id="2.7.4.22" evidence="4"/>
<gene>
    <name evidence="15" type="ordered locus">Ferp_1101</name>
</gene>
<keyword evidence="7" id="KW-0808">Transferase</keyword>
<evidence type="ECO:0000256" key="12">
    <source>
        <dbReference type="ARBA" id="ARBA00032092"/>
    </source>
</evidence>
<keyword evidence="8" id="KW-0547">Nucleotide-binding</keyword>
<dbReference type="GO" id="GO:0044210">
    <property type="term" value="P:'de novo' CTP biosynthetic process"/>
    <property type="evidence" value="ECO:0007669"/>
    <property type="project" value="UniProtKB-UniPathway"/>
</dbReference>
<organism evidence="15 16">
    <name type="scientific">Ferroglobus placidus (strain DSM 10642 / AEDII12DO)</name>
    <dbReference type="NCBI Taxonomy" id="589924"/>
    <lineage>
        <taxon>Archaea</taxon>
        <taxon>Methanobacteriati</taxon>
        <taxon>Methanobacteriota</taxon>
        <taxon>Archaeoglobi</taxon>
        <taxon>Archaeoglobales</taxon>
        <taxon>Archaeoglobaceae</taxon>
        <taxon>Ferroglobus</taxon>
    </lineage>
</organism>
<reference evidence="16" key="1">
    <citation type="submission" date="2010-02" db="EMBL/GenBank/DDBJ databases">
        <title>Complete sequence of Ferroglobus placidus DSM 10642.</title>
        <authorList>
            <consortium name="US DOE Joint Genome Institute"/>
            <person name="Lucas S."/>
            <person name="Copeland A."/>
            <person name="Lapidus A."/>
            <person name="Cheng J.-F."/>
            <person name="Bruce D."/>
            <person name="Goodwin L."/>
            <person name="Pitluck S."/>
            <person name="Saunders E."/>
            <person name="Brettin T."/>
            <person name="Detter J.C."/>
            <person name="Han C."/>
            <person name="Tapia R."/>
            <person name="Larimer F."/>
            <person name="Land M."/>
            <person name="Hauser L."/>
            <person name="Kyrpides N."/>
            <person name="Ivanova N."/>
            <person name="Holmes D."/>
            <person name="Lovley D."/>
            <person name="Kyrpides N."/>
            <person name="Anderson I.J."/>
            <person name="Woyke T."/>
        </authorList>
    </citation>
    <scope>NUCLEOTIDE SEQUENCE [LARGE SCALE GENOMIC DNA]</scope>
    <source>
        <strain evidence="16">DSM 10642 / AEDII12DO</strain>
    </source>
</reference>
<reference evidence="15 16" key="2">
    <citation type="journal article" date="2011" name="Stand. Genomic Sci.">
        <title>Complete genome sequence of Ferroglobus placidus AEDII12DO.</title>
        <authorList>
            <person name="Anderson I."/>
            <person name="Risso C."/>
            <person name="Holmes D."/>
            <person name="Lucas S."/>
            <person name="Copeland A."/>
            <person name="Lapidus A."/>
            <person name="Cheng J.F."/>
            <person name="Bruce D."/>
            <person name="Goodwin L."/>
            <person name="Pitluck S."/>
            <person name="Saunders E."/>
            <person name="Brettin T."/>
            <person name="Detter J.C."/>
            <person name="Han C."/>
            <person name="Tapia R."/>
            <person name="Larimer F."/>
            <person name="Land M."/>
            <person name="Hauser L."/>
            <person name="Woyke T."/>
            <person name="Lovley D."/>
            <person name="Kyrpides N."/>
            <person name="Ivanova N."/>
        </authorList>
    </citation>
    <scope>NUCLEOTIDE SEQUENCE [LARGE SCALE GENOMIC DNA]</scope>
    <source>
        <strain evidence="16">DSM 10642 / AEDII12DO</strain>
    </source>
</reference>
<evidence type="ECO:0000259" key="14">
    <source>
        <dbReference type="Pfam" id="PF00696"/>
    </source>
</evidence>
<dbReference type="OrthoDB" id="372251at2157"/>
<name>D3RXP7_FERPA</name>
<evidence type="ECO:0000256" key="3">
    <source>
        <dbReference type="ARBA" id="ARBA00007614"/>
    </source>
</evidence>
<dbReference type="InterPro" id="IPR011817">
    <property type="entry name" value="Uridylate_kinase"/>
</dbReference>
<evidence type="ECO:0000313" key="16">
    <source>
        <dbReference type="Proteomes" id="UP000002613"/>
    </source>
</evidence>
<evidence type="ECO:0000256" key="7">
    <source>
        <dbReference type="ARBA" id="ARBA00022679"/>
    </source>
</evidence>
<dbReference type="STRING" id="589924.Ferp_1101"/>
<dbReference type="GeneID" id="8778611"/>
<dbReference type="SUPFAM" id="SSF53633">
    <property type="entry name" value="Carbamate kinase-like"/>
    <property type="match status" value="1"/>
</dbReference>
<dbReference type="CDD" id="cd04253">
    <property type="entry name" value="AAK_UMPK-PyrH-Pf"/>
    <property type="match status" value="1"/>
</dbReference>
<sequence>MMIVVSIGGSVLFSDIKAEKIAEYGRVFDEHSEKVAVVVGGGELARKYIDALRNLGGSEALCDYLGIEVTRINALLLAQAIKKAPKVIPKDFREVEVLLKNYDAVVMGGTFPGHTTDATAALLAEYVNAEKLMIATNVEGVYSEDPKLNPEAEFFERLSPEKLVEIVYKSRISAGSKSVVDLLAAKVIERSRIPTLIFKGTVENLRKALRGEKVGTEIV</sequence>
<evidence type="ECO:0000256" key="6">
    <source>
        <dbReference type="ARBA" id="ARBA00022490"/>
    </source>
</evidence>
<keyword evidence="10" id="KW-0067">ATP-binding</keyword>
<evidence type="ECO:0000256" key="11">
    <source>
        <dbReference type="ARBA" id="ARBA00022975"/>
    </source>
</evidence>
<dbReference type="InterPro" id="IPR001048">
    <property type="entry name" value="Asp/Glu/Uridylate_kinase"/>
</dbReference>
<evidence type="ECO:0000313" key="15">
    <source>
        <dbReference type="EMBL" id="ADC65260.1"/>
    </source>
</evidence>
<comment type="catalytic activity">
    <reaction evidence="13">
        <text>UMP + ATP = UDP + ADP</text>
        <dbReference type="Rhea" id="RHEA:24400"/>
        <dbReference type="ChEBI" id="CHEBI:30616"/>
        <dbReference type="ChEBI" id="CHEBI:57865"/>
        <dbReference type="ChEBI" id="CHEBI:58223"/>
        <dbReference type="ChEBI" id="CHEBI:456216"/>
        <dbReference type="EC" id="2.7.4.22"/>
    </reaction>
</comment>
<keyword evidence="11" id="KW-0665">Pyrimidine biosynthesis</keyword>
<comment type="subcellular location">
    <subcellularLocation>
        <location evidence="1">Cytoplasm</location>
    </subcellularLocation>
</comment>
<evidence type="ECO:0000256" key="10">
    <source>
        <dbReference type="ARBA" id="ARBA00022840"/>
    </source>
</evidence>
<feature type="domain" description="Aspartate/glutamate/uridylate kinase" evidence="14">
    <location>
        <begin position="1"/>
        <end position="198"/>
    </location>
</feature>
<evidence type="ECO:0000256" key="2">
    <source>
        <dbReference type="ARBA" id="ARBA00004791"/>
    </source>
</evidence>
<keyword evidence="9 15" id="KW-0418">Kinase</keyword>
<dbReference type="Gene3D" id="3.40.1160.10">
    <property type="entry name" value="Acetylglutamate kinase-like"/>
    <property type="match status" value="1"/>
</dbReference>
<comment type="pathway">
    <text evidence="2">Pyrimidine metabolism; CTP biosynthesis via de novo pathway; UDP from UMP (UMPK route): step 1/1.</text>
</comment>
<evidence type="ECO:0000256" key="1">
    <source>
        <dbReference type="ARBA" id="ARBA00004496"/>
    </source>
</evidence>
<dbReference type="Proteomes" id="UP000002613">
    <property type="component" value="Chromosome"/>
</dbReference>
<dbReference type="RefSeq" id="WP_012965603.1">
    <property type="nucleotide sequence ID" value="NC_013849.1"/>
</dbReference>
<proteinExistence type="inferred from homology"/>
<evidence type="ECO:0000256" key="9">
    <source>
        <dbReference type="ARBA" id="ARBA00022777"/>
    </source>
</evidence>
<dbReference type="KEGG" id="fpl:Ferp_1101"/>
<evidence type="ECO:0000256" key="4">
    <source>
        <dbReference type="ARBA" id="ARBA00012899"/>
    </source>
</evidence>
<accession>D3RXP7</accession>
<keyword evidence="16" id="KW-1185">Reference proteome</keyword>
<dbReference type="InterPro" id="IPR011818">
    <property type="entry name" value="Uridylate_kinase_arch/spir"/>
</dbReference>
<dbReference type="AlphaFoldDB" id="D3RXP7"/>
<dbReference type="GO" id="GO:0006225">
    <property type="term" value="P:UDP biosynthetic process"/>
    <property type="evidence" value="ECO:0007669"/>
    <property type="project" value="TreeGrafter"/>
</dbReference>
<dbReference type="PIRSF" id="PIRSF005650">
    <property type="entry name" value="Uridylate_kin"/>
    <property type="match status" value="1"/>
</dbReference>
<dbReference type="NCBIfam" id="TIGR02076">
    <property type="entry name" value="pyrH_arch"/>
    <property type="match status" value="1"/>
</dbReference>
<dbReference type="GO" id="GO:0033862">
    <property type="term" value="F:UMP kinase activity"/>
    <property type="evidence" value="ECO:0007669"/>
    <property type="project" value="UniProtKB-EC"/>
</dbReference>
<comment type="similarity">
    <text evidence="3">Belongs to the UMP kinase family.</text>
</comment>